<proteinExistence type="inferred from homology"/>
<dbReference type="PANTHER" id="PTHR11839">
    <property type="entry name" value="UDP/ADP-SUGAR PYROPHOSPHATASE"/>
    <property type="match status" value="1"/>
</dbReference>
<evidence type="ECO:0000256" key="3">
    <source>
        <dbReference type="ARBA" id="ARBA00007275"/>
    </source>
</evidence>
<evidence type="ECO:0000256" key="9">
    <source>
        <dbReference type="PIRSR" id="PIRSR604385-2"/>
    </source>
</evidence>
<evidence type="ECO:0000256" key="2">
    <source>
        <dbReference type="ARBA" id="ARBA00001946"/>
    </source>
</evidence>
<dbReference type="NCBIfam" id="TIGR00052">
    <property type="entry name" value="nudix-type nucleoside diphosphatase, YffH/AdpP family"/>
    <property type="match status" value="1"/>
</dbReference>
<comment type="caution">
    <text evidence="12">The sequence shown here is derived from an EMBL/GenBank/DDBJ whole genome shotgun (WGS) entry which is preliminary data.</text>
</comment>
<accession>A0A1Q8ZMY5</accession>
<dbReference type="InterPro" id="IPR015797">
    <property type="entry name" value="NUDIX_hydrolase-like_dom_sf"/>
</dbReference>
<feature type="short sequence motif" description="Nudix box" evidence="10">
    <location>
        <begin position="89"/>
        <end position="110"/>
    </location>
</feature>
<reference evidence="12 13" key="1">
    <citation type="submission" date="2016-09" db="EMBL/GenBank/DDBJ databases">
        <title>Rhizobium oryziradicis sp. nov., isolated from the root of rice.</title>
        <authorList>
            <person name="Zhao J."/>
            <person name="Zhang X."/>
        </authorList>
    </citation>
    <scope>NUCLEOTIDE SEQUENCE [LARGE SCALE GENOMIC DNA]</scope>
    <source>
        <strain evidence="12 13">N19</strain>
    </source>
</reference>
<protein>
    <recommendedName>
        <fullName evidence="5">GDP-mannose pyrophosphatase</fullName>
    </recommendedName>
    <alternativeName>
        <fullName evidence="7">GDP-mannose hydrolase</fullName>
    </alternativeName>
    <alternativeName>
        <fullName evidence="8">GDPMK</fullName>
    </alternativeName>
</protein>
<dbReference type="Pfam" id="PF00293">
    <property type="entry name" value="NUDIX"/>
    <property type="match status" value="1"/>
</dbReference>
<evidence type="ECO:0000259" key="11">
    <source>
        <dbReference type="PROSITE" id="PS51462"/>
    </source>
</evidence>
<comment type="subunit">
    <text evidence="4">Homodimer.</text>
</comment>
<name>A0A1Q8ZMY5_9HYPH</name>
<dbReference type="PANTHER" id="PTHR11839:SF18">
    <property type="entry name" value="NUDIX HYDROLASE DOMAIN-CONTAINING PROTEIN"/>
    <property type="match status" value="1"/>
</dbReference>
<feature type="binding site" evidence="9">
    <location>
        <position position="88"/>
    </location>
    <ligand>
        <name>Mg(2+)</name>
        <dbReference type="ChEBI" id="CHEBI:18420"/>
        <label>1</label>
    </ligand>
</feature>
<dbReference type="GO" id="GO:0005829">
    <property type="term" value="C:cytosol"/>
    <property type="evidence" value="ECO:0007669"/>
    <property type="project" value="TreeGrafter"/>
</dbReference>
<comment type="cofactor">
    <cofactor evidence="2 9">
        <name>Mg(2+)</name>
        <dbReference type="ChEBI" id="CHEBI:18420"/>
    </cofactor>
</comment>
<dbReference type="InterPro" id="IPR000086">
    <property type="entry name" value="NUDIX_hydrolase_dom"/>
</dbReference>
<dbReference type="SUPFAM" id="SSF55811">
    <property type="entry name" value="Nudix"/>
    <property type="match status" value="1"/>
</dbReference>
<feature type="binding site" evidence="9">
    <location>
        <position position="156"/>
    </location>
    <ligand>
        <name>Mg(2+)</name>
        <dbReference type="ChEBI" id="CHEBI:18420"/>
        <label>1</label>
    </ligand>
</feature>
<dbReference type="STRING" id="1867956.BJF95_19720"/>
<keyword evidence="9" id="KW-0479">Metal-binding</keyword>
<dbReference type="CDD" id="cd24157">
    <property type="entry name" value="NUDIX_GDPMK"/>
    <property type="match status" value="1"/>
</dbReference>
<feature type="domain" description="Nudix hydrolase" evidence="11">
    <location>
        <begin position="47"/>
        <end position="185"/>
    </location>
</feature>
<keyword evidence="6" id="KW-0378">Hydrolase</keyword>
<dbReference type="GO" id="GO:0019693">
    <property type="term" value="P:ribose phosphate metabolic process"/>
    <property type="evidence" value="ECO:0007669"/>
    <property type="project" value="TreeGrafter"/>
</dbReference>
<dbReference type="Gene3D" id="3.90.79.10">
    <property type="entry name" value="Nucleoside Triphosphate Pyrophosphohydrolase"/>
    <property type="match status" value="1"/>
</dbReference>
<feature type="binding site" evidence="9">
    <location>
        <position position="107"/>
    </location>
    <ligand>
        <name>Mg(2+)</name>
        <dbReference type="ChEBI" id="CHEBI:18420"/>
        <label>1</label>
    </ligand>
</feature>
<dbReference type="EMBL" id="MKIM01000028">
    <property type="protein sequence ID" value="OLP43154.1"/>
    <property type="molecule type" value="Genomic_DNA"/>
</dbReference>
<keyword evidence="13" id="KW-1185">Reference proteome</keyword>
<organism evidence="12 13">
    <name type="scientific">Rhizobium oryziradicis</name>
    <dbReference type="NCBI Taxonomy" id="1867956"/>
    <lineage>
        <taxon>Bacteria</taxon>
        <taxon>Pseudomonadati</taxon>
        <taxon>Pseudomonadota</taxon>
        <taxon>Alphaproteobacteria</taxon>
        <taxon>Hyphomicrobiales</taxon>
        <taxon>Rhizobiaceae</taxon>
        <taxon>Rhizobium/Agrobacterium group</taxon>
        <taxon>Rhizobium</taxon>
    </lineage>
</organism>
<dbReference type="AlphaFoldDB" id="A0A1Q8ZMY5"/>
<evidence type="ECO:0000256" key="5">
    <source>
        <dbReference type="ARBA" id="ARBA00016377"/>
    </source>
</evidence>
<dbReference type="RefSeq" id="WP_075640483.1">
    <property type="nucleotide sequence ID" value="NZ_MKIM01000028.1"/>
</dbReference>
<comment type="similarity">
    <text evidence="3">Belongs to the Nudix hydrolase family. NudK subfamily.</text>
</comment>
<gene>
    <name evidence="12" type="ORF">BJF95_19720</name>
</gene>
<evidence type="ECO:0000313" key="12">
    <source>
        <dbReference type="EMBL" id="OLP43154.1"/>
    </source>
</evidence>
<comment type="catalytic activity">
    <reaction evidence="1">
        <text>GDP-alpha-D-mannose + H2O = alpha-D-mannose 1-phosphate + GMP + 2 H(+)</text>
        <dbReference type="Rhea" id="RHEA:27978"/>
        <dbReference type="ChEBI" id="CHEBI:15377"/>
        <dbReference type="ChEBI" id="CHEBI:15378"/>
        <dbReference type="ChEBI" id="CHEBI:57527"/>
        <dbReference type="ChEBI" id="CHEBI:58115"/>
        <dbReference type="ChEBI" id="CHEBI:58409"/>
    </reaction>
</comment>
<dbReference type="GO" id="GO:0006753">
    <property type="term" value="P:nucleoside phosphate metabolic process"/>
    <property type="evidence" value="ECO:0007669"/>
    <property type="project" value="TreeGrafter"/>
</dbReference>
<evidence type="ECO:0000256" key="7">
    <source>
        <dbReference type="ARBA" id="ARBA00032162"/>
    </source>
</evidence>
<sequence length="196" mass="21699">MSKFDKTIVKLIADEPLWKGWSHLHGLEYDYTDSSGKRSTFKREVLERKPAVAVLLVDRQKKTTVLVRQFRAPAHLMGDAPFLLEAPAGLIDSGEAEDTACREVLEETGYTITAPRFLFAAYMSPGAVSEKIHFFYAEISDAQKLADGGGLEDEHEDLEVLELPLADALAMIETGEIIDAKTIMLLQWAALNGMAD</sequence>
<dbReference type="GO" id="GO:0046872">
    <property type="term" value="F:metal ion binding"/>
    <property type="evidence" value="ECO:0007669"/>
    <property type="project" value="UniProtKB-KW"/>
</dbReference>
<dbReference type="PROSITE" id="PS51462">
    <property type="entry name" value="NUDIX"/>
    <property type="match status" value="1"/>
</dbReference>
<keyword evidence="9" id="KW-0460">Magnesium</keyword>
<dbReference type="GO" id="GO:0019144">
    <property type="term" value="F:ADP-sugar diphosphatase activity"/>
    <property type="evidence" value="ECO:0007669"/>
    <property type="project" value="TreeGrafter"/>
</dbReference>
<feature type="binding site" evidence="9">
    <location>
        <position position="103"/>
    </location>
    <ligand>
        <name>Mg(2+)</name>
        <dbReference type="ChEBI" id="CHEBI:18420"/>
        <label>1</label>
    </ligand>
</feature>
<evidence type="ECO:0000256" key="10">
    <source>
        <dbReference type="PIRSR" id="PIRSR604385-3"/>
    </source>
</evidence>
<evidence type="ECO:0000256" key="1">
    <source>
        <dbReference type="ARBA" id="ARBA00000847"/>
    </source>
</evidence>
<evidence type="ECO:0000313" key="13">
    <source>
        <dbReference type="Proteomes" id="UP000186894"/>
    </source>
</evidence>
<dbReference type="InterPro" id="IPR004385">
    <property type="entry name" value="NDP_pyrophosphatase"/>
</dbReference>
<evidence type="ECO:0000256" key="8">
    <source>
        <dbReference type="ARBA" id="ARBA00032272"/>
    </source>
</evidence>
<dbReference type="OrthoDB" id="5292471at2"/>
<dbReference type="Proteomes" id="UP000186894">
    <property type="component" value="Unassembled WGS sequence"/>
</dbReference>
<evidence type="ECO:0000256" key="6">
    <source>
        <dbReference type="ARBA" id="ARBA00022801"/>
    </source>
</evidence>
<evidence type="ECO:0000256" key="4">
    <source>
        <dbReference type="ARBA" id="ARBA00011738"/>
    </source>
</evidence>